<evidence type="ECO:0000313" key="3">
    <source>
        <dbReference type="Proteomes" id="UP001172778"/>
    </source>
</evidence>
<comment type="caution">
    <text evidence="2">The sequence shown here is derived from an EMBL/GenBank/DDBJ whole genome shotgun (WGS) entry which is preliminary data.</text>
</comment>
<feature type="chain" id="PRO_5046076648" description="Ig-like domain-containing protein" evidence="1">
    <location>
        <begin position="23"/>
        <end position="131"/>
    </location>
</feature>
<organism evidence="2 3">
    <name type="scientific">Parachitinimonas caeni</name>
    <dbReference type="NCBI Taxonomy" id="3031301"/>
    <lineage>
        <taxon>Bacteria</taxon>
        <taxon>Pseudomonadati</taxon>
        <taxon>Pseudomonadota</taxon>
        <taxon>Betaproteobacteria</taxon>
        <taxon>Neisseriales</taxon>
        <taxon>Chitinibacteraceae</taxon>
        <taxon>Parachitinimonas</taxon>
    </lineage>
</organism>
<evidence type="ECO:0000256" key="1">
    <source>
        <dbReference type="SAM" id="SignalP"/>
    </source>
</evidence>
<evidence type="ECO:0008006" key="4">
    <source>
        <dbReference type="Google" id="ProtNLM"/>
    </source>
</evidence>
<feature type="signal peptide" evidence="1">
    <location>
        <begin position="1"/>
        <end position="22"/>
    </location>
</feature>
<protein>
    <recommendedName>
        <fullName evidence="4">Ig-like domain-containing protein</fullName>
    </recommendedName>
</protein>
<gene>
    <name evidence="2" type="ORF">PZA18_02890</name>
</gene>
<dbReference type="Proteomes" id="UP001172778">
    <property type="component" value="Unassembled WGS sequence"/>
</dbReference>
<accession>A0ABT7DV34</accession>
<sequence>MSLNKLAMLVSAVSLVGGPVLAAETAMAPAAKDQAPVQVQGNQFADNPTLLIVCTKQAYPGGMTCTQPSSLGSTWTGDVLNNAFIQYGCSRAGGTAYTYSCTGKGLEGAVQYWIFTDTGNVSTILYVPYAV</sequence>
<keyword evidence="3" id="KW-1185">Reference proteome</keyword>
<dbReference type="RefSeq" id="WP_284099281.1">
    <property type="nucleotide sequence ID" value="NZ_JARRAF010000002.1"/>
</dbReference>
<dbReference type="EMBL" id="JARRAF010000002">
    <property type="protein sequence ID" value="MDK2122995.1"/>
    <property type="molecule type" value="Genomic_DNA"/>
</dbReference>
<proteinExistence type="predicted"/>
<keyword evidence="1" id="KW-0732">Signal</keyword>
<name>A0ABT7DV34_9NEIS</name>
<reference evidence="2" key="1">
    <citation type="submission" date="2023-03" db="EMBL/GenBank/DDBJ databases">
        <title>Chitinimonas shenzhenensis gen. nov., sp. nov., a novel member of family Burkholderiaceae isolated from activated sludge collected in Shen Zhen, China.</title>
        <authorList>
            <person name="Wang X."/>
        </authorList>
    </citation>
    <scope>NUCLEOTIDE SEQUENCE</scope>
    <source>
        <strain evidence="2">DQS-5</strain>
    </source>
</reference>
<evidence type="ECO:0000313" key="2">
    <source>
        <dbReference type="EMBL" id="MDK2122995.1"/>
    </source>
</evidence>